<keyword evidence="5" id="KW-0808">Transferase</keyword>
<dbReference type="FunFam" id="3.90.1750.10:FF:000023">
    <property type="entry name" value="probable E3 ubiquitin-protein ligase HECTD2 isoform X2"/>
    <property type="match status" value="1"/>
</dbReference>
<evidence type="ECO:0000256" key="10">
    <source>
        <dbReference type="ARBA" id="ARBA00083730"/>
    </source>
</evidence>
<feature type="domain" description="HECT" evidence="12">
    <location>
        <begin position="391"/>
        <end position="730"/>
    </location>
</feature>
<dbReference type="Pfam" id="PF00632">
    <property type="entry name" value="HECT"/>
    <property type="match status" value="1"/>
</dbReference>
<dbReference type="Ensembl" id="ENSPCET00000018733.1">
    <property type="protein sequence ID" value="ENSPCEP00000018117.1"/>
    <property type="gene ID" value="ENSPCEG00000014049.1"/>
</dbReference>
<reference evidence="13" key="2">
    <citation type="submission" date="2025-09" db="UniProtKB">
        <authorList>
            <consortium name="Ensembl"/>
        </authorList>
    </citation>
    <scope>IDENTIFICATION</scope>
</reference>
<evidence type="ECO:0000313" key="14">
    <source>
        <dbReference type="Proteomes" id="UP000694393"/>
    </source>
</evidence>
<comment type="function">
    <text evidence="7">E3 ubiquitin-protein ligase which accepts ubiquitin from an E2 ubiquitin-conjugating enzyme in the form of a thioester and then directly transfers the ubiquitin to targeted substrates.</text>
</comment>
<dbReference type="PROSITE" id="PS50237">
    <property type="entry name" value="HECT"/>
    <property type="match status" value="1"/>
</dbReference>
<dbReference type="SMART" id="SM00119">
    <property type="entry name" value="HECTc"/>
    <property type="match status" value="1"/>
</dbReference>
<dbReference type="PANTHER" id="PTHR45700">
    <property type="entry name" value="UBIQUITIN-PROTEIN LIGASE E3C"/>
    <property type="match status" value="1"/>
</dbReference>
<evidence type="ECO:0000256" key="11">
    <source>
        <dbReference type="PROSITE-ProRule" id="PRU00104"/>
    </source>
</evidence>
<organism evidence="13 14">
    <name type="scientific">Pelusios castaneus</name>
    <name type="common">West African mud turtle</name>
    <dbReference type="NCBI Taxonomy" id="367368"/>
    <lineage>
        <taxon>Eukaryota</taxon>
        <taxon>Metazoa</taxon>
        <taxon>Chordata</taxon>
        <taxon>Craniata</taxon>
        <taxon>Vertebrata</taxon>
        <taxon>Euteleostomi</taxon>
        <taxon>Archelosauria</taxon>
        <taxon>Testudinata</taxon>
        <taxon>Testudines</taxon>
        <taxon>Pleurodira</taxon>
        <taxon>Pelomedusidae</taxon>
        <taxon>Pelusios</taxon>
    </lineage>
</organism>
<evidence type="ECO:0000256" key="8">
    <source>
        <dbReference type="ARBA" id="ARBA00073484"/>
    </source>
</evidence>
<keyword evidence="14" id="KW-1185">Reference proteome</keyword>
<dbReference type="GO" id="GO:0000209">
    <property type="term" value="P:protein polyubiquitination"/>
    <property type="evidence" value="ECO:0007669"/>
    <property type="project" value="InterPro"/>
</dbReference>
<dbReference type="SUPFAM" id="SSF56204">
    <property type="entry name" value="Hect, E3 ligase catalytic domain"/>
    <property type="match status" value="1"/>
</dbReference>
<evidence type="ECO:0000256" key="4">
    <source>
        <dbReference type="ARBA" id="ARBA00022553"/>
    </source>
</evidence>
<evidence type="ECO:0000256" key="1">
    <source>
        <dbReference type="ARBA" id="ARBA00000885"/>
    </source>
</evidence>
<dbReference type="GO" id="GO:0061630">
    <property type="term" value="F:ubiquitin protein ligase activity"/>
    <property type="evidence" value="ECO:0007669"/>
    <property type="project" value="UniProtKB-EC"/>
</dbReference>
<dbReference type="Proteomes" id="UP000694393">
    <property type="component" value="Unplaced"/>
</dbReference>
<feature type="active site" description="Glycyl thioester intermediate" evidence="11">
    <location>
        <position position="698"/>
    </location>
</feature>
<dbReference type="InterPro" id="IPR035983">
    <property type="entry name" value="Hect_E3_ubiquitin_ligase"/>
</dbReference>
<protein>
    <recommendedName>
        <fullName evidence="8">Probable E3 ubiquitin-protein ligase HECTD2</fullName>
        <ecNumber evidence="3">2.3.2.26</ecNumber>
    </recommendedName>
    <alternativeName>
        <fullName evidence="9">HECT domain-containing protein 2</fullName>
    </alternativeName>
    <alternativeName>
        <fullName evidence="10">HECT-type E3 ubiquitin transferase HECTD2</fullName>
    </alternativeName>
</protein>
<dbReference type="Gene3D" id="3.90.1750.10">
    <property type="entry name" value="Hect, E3 ligase catalytic domains"/>
    <property type="match status" value="1"/>
</dbReference>
<evidence type="ECO:0000313" key="13">
    <source>
        <dbReference type="Ensembl" id="ENSPCEP00000018117.1"/>
    </source>
</evidence>
<keyword evidence="6 11" id="KW-0833">Ubl conjugation pathway</keyword>
<dbReference type="FunFam" id="3.30.2410.10:FF:000009">
    <property type="entry name" value="Probable E3 ubiquitin-protein ligase HECTD2"/>
    <property type="match status" value="1"/>
</dbReference>
<sequence length="730" mass="83470">MLIFGLFAYNMCGSSSLTSDLQASCAGECSGLERGAKSQFSTFSTFISTINQKKETTGSSSSPTQLVMPNIKNVRDLPPICLDVRQKQRISIDTLPPELKASVPPEPVLPIRNKTVKDFQEDMEKAKSSGDWKAVHDFYLTTFDSFLELNAAFKKDVSLPFSTIEDSGINAKFVNVVYDSLLNTPQDIQKSNPQFNNTSTYVIYAHLLRQIATLAEVDHHFLAHWFKKISQKRFKQLVDRLLQFISLRLFPAKPEEFPPMIKCTWWIPSATKVLSLFNAANILANPAVIPYTDFYNSTLDHIDLMEEYHNWQCYGNAQRFSFCQYPFIISIAAKKVIIQRDSEQQMISMARQSLVDKVSRRQRPDMNMLFLNVKVRRMHLVSDSLDELTRKRADLKKKLKVTFVGEAGLDMGGLTKEWFLLLIRQIFHPDYGMFAYHKDSHCHWFSSFKCDNYSEFRLVGALMGLAVYNSITLDIRFPPCCYKKLLSPPVVPCDQNTPVGISSVTLDDLCQVMPELAHGLSELLSYEDNVEEDFYSTFQVFQEEFGVIKSYNLKPGGDKIPVTNQNRKEYVQLYVDFILNKCIYRQFAAFYYGFHSVCASYALMLLRPEEVEILVCGSPELDMYALQRNTQYDGYLKTDLTIRYFWEVVLGFPLDLQKKLLHFATGSDRVPVGGMADLNFKISKSETSTDWLPVAHTCFNQICLPPYKNKKELKQKLIIGISNAEGFGLE</sequence>
<dbReference type="PANTHER" id="PTHR45700:SF9">
    <property type="entry name" value="HECT-TYPE E3 UBIQUITIN TRANSFERASE"/>
    <property type="match status" value="1"/>
</dbReference>
<dbReference type="EC" id="2.3.2.26" evidence="3"/>
<name>A0A8C8SDC5_9SAUR</name>
<dbReference type="Gene3D" id="3.30.2410.10">
    <property type="entry name" value="Hect, E3 ligase catalytic domain"/>
    <property type="match status" value="1"/>
</dbReference>
<dbReference type="AlphaFoldDB" id="A0A8C8SDC5"/>
<evidence type="ECO:0000256" key="7">
    <source>
        <dbReference type="ARBA" id="ARBA00056288"/>
    </source>
</evidence>
<reference evidence="13" key="1">
    <citation type="submission" date="2025-08" db="UniProtKB">
        <authorList>
            <consortium name="Ensembl"/>
        </authorList>
    </citation>
    <scope>IDENTIFICATION</scope>
</reference>
<dbReference type="InterPro" id="IPR000569">
    <property type="entry name" value="HECT_dom"/>
</dbReference>
<evidence type="ECO:0000256" key="5">
    <source>
        <dbReference type="ARBA" id="ARBA00022679"/>
    </source>
</evidence>
<comment type="pathway">
    <text evidence="2">Protein modification; protein ubiquitination.</text>
</comment>
<evidence type="ECO:0000256" key="2">
    <source>
        <dbReference type="ARBA" id="ARBA00004906"/>
    </source>
</evidence>
<evidence type="ECO:0000256" key="6">
    <source>
        <dbReference type="ARBA" id="ARBA00022786"/>
    </source>
</evidence>
<keyword evidence="4" id="KW-0597">Phosphoprotein</keyword>
<accession>A0A8C8SDC5</accession>
<comment type="catalytic activity">
    <reaction evidence="1">
        <text>S-ubiquitinyl-[E2 ubiquitin-conjugating enzyme]-L-cysteine + [acceptor protein]-L-lysine = [E2 ubiquitin-conjugating enzyme]-L-cysteine + N(6)-ubiquitinyl-[acceptor protein]-L-lysine.</text>
        <dbReference type="EC" id="2.3.2.26"/>
    </reaction>
</comment>
<dbReference type="FunFam" id="3.30.2160.10:FF:000004">
    <property type="entry name" value="probable E3 ubiquitin-protein ligase HERC4 isoform X1"/>
    <property type="match status" value="1"/>
</dbReference>
<evidence type="ECO:0000256" key="9">
    <source>
        <dbReference type="ARBA" id="ARBA00077386"/>
    </source>
</evidence>
<dbReference type="InterPro" id="IPR044611">
    <property type="entry name" value="E3A/B/C-like"/>
</dbReference>
<dbReference type="Gene3D" id="3.30.2160.10">
    <property type="entry name" value="Hect, E3 ligase catalytic domain"/>
    <property type="match status" value="1"/>
</dbReference>
<evidence type="ECO:0000259" key="12">
    <source>
        <dbReference type="PROSITE" id="PS50237"/>
    </source>
</evidence>
<evidence type="ECO:0000256" key="3">
    <source>
        <dbReference type="ARBA" id="ARBA00012485"/>
    </source>
</evidence>
<proteinExistence type="predicted"/>
<dbReference type="CDD" id="cd00078">
    <property type="entry name" value="HECTc"/>
    <property type="match status" value="1"/>
</dbReference>